<comment type="caution">
    <text evidence="2">The sequence shown here is derived from an EMBL/GenBank/DDBJ whole genome shotgun (WGS) entry which is preliminary data.</text>
</comment>
<evidence type="ECO:0000256" key="1">
    <source>
        <dbReference type="SAM" id="Phobius"/>
    </source>
</evidence>
<dbReference type="RefSeq" id="WP_169800412.1">
    <property type="nucleotide sequence ID" value="NZ_JARTFS010000002.1"/>
</dbReference>
<keyword evidence="3" id="KW-1185">Reference proteome</keyword>
<keyword evidence="1" id="KW-0472">Membrane</keyword>
<reference evidence="2 3" key="1">
    <citation type="submission" date="2023-03" db="EMBL/GenBank/DDBJ databases">
        <title>Bacillus Genome Sequencing.</title>
        <authorList>
            <person name="Dunlap C."/>
        </authorList>
    </citation>
    <scope>NUCLEOTIDE SEQUENCE [LARGE SCALE GENOMIC DNA]</scope>
    <source>
        <strain evidence="2 3">NRS-1717</strain>
    </source>
</reference>
<protein>
    <submittedName>
        <fullName evidence="2">Uncharacterized protein</fullName>
    </submittedName>
</protein>
<keyword evidence="1" id="KW-0812">Transmembrane</keyword>
<dbReference type="Proteomes" id="UP001342826">
    <property type="component" value="Unassembled WGS sequence"/>
</dbReference>
<gene>
    <name evidence="2" type="ORF">P9271_03125</name>
</gene>
<evidence type="ECO:0000313" key="2">
    <source>
        <dbReference type="EMBL" id="MED4400352.1"/>
    </source>
</evidence>
<dbReference type="GeneID" id="301139242"/>
<evidence type="ECO:0000313" key="3">
    <source>
        <dbReference type="Proteomes" id="UP001342826"/>
    </source>
</evidence>
<proteinExistence type="predicted"/>
<name>A0ABU6NVF8_9BACI</name>
<dbReference type="EMBL" id="JARTFS010000002">
    <property type="protein sequence ID" value="MED4400352.1"/>
    <property type="molecule type" value="Genomic_DNA"/>
</dbReference>
<feature type="transmembrane region" description="Helical" evidence="1">
    <location>
        <begin position="7"/>
        <end position="25"/>
    </location>
</feature>
<organism evidence="2 3">
    <name type="scientific">Metabacillus fastidiosus</name>
    <dbReference type="NCBI Taxonomy" id="1458"/>
    <lineage>
        <taxon>Bacteria</taxon>
        <taxon>Bacillati</taxon>
        <taxon>Bacillota</taxon>
        <taxon>Bacilli</taxon>
        <taxon>Bacillales</taxon>
        <taxon>Bacillaceae</taxon>
        <taxon>Metabacillus</taxon>
    </lineage>
</organism>
<accession>A0ABU6NVF8</accession>
<sequence>MHFPNAGIICGLGLLPFALVASIFLGNLSMLFPPLIGIGITILEVIAISSSNNRTRKEIAAETRLLKEKFSSTGIPINLASENRLNQITEYYESGIASTIRAAIDFIEVVNETEDVKENTEIEKVVEQKPILYRLKRKLRYYCESNSKWTKSIGIKAKNNEWLCLLDKVVVIKENEE</sequence>
<feature type="transmembrane region" description="Helical" evidence="1">
    <location>
        <begin position="31"/>
        <end position="49"/>
    </location>
</feature>
<keyword evidence="1" id="KW-1133">Transmembrane helix</keyword>